<dbReference type="InterPro" id="IPR045886">
    <property type="entry name" value="ThiF/MoeB/HesA"/>
</dbReference>
<dbReference type="EMBL" id="SLUI01000003">
    <property type="protein sequence ID" value="TCL38627.1"/>
    <property type="molecule type" value="Genomic_DNA"/>
</dbReference>
<dbReference type="OrthoDB" id="9804150at2"/>
<proteinExistence type="predicted"/>
<keyword evidence="3" id="KW-1185">Reference proteome</keyword>
<dbReference type="PANTHER" id="PTHR43267:SF1">
    <property type="entry name" value="TRNA THREONYLCARBAMOYLADENOSINE DEHYDRATASE"/>
    <property type="match status" value="1"/>
</dbReference>
<dbReference type="SUPFAM" id="SSF69572">
    <property type="entry name" value="Activating enzymes of the ubiquitin-like proteins"/>
    <property type="match status" value="1"/>
</dbReference>
<dbReference type="Pfam" id="PF00899">
    <property type="entry name" value="ThiF"/>
    <property type="match status" value="1"/>
</dbReference>
<dbReference type="InterPro" id="IPR000594">
    <property type="entry name" value="ThiF_NAD_FAD-bd"/>
</dbReference>
<protein>
    <submittedName>
        <fullName evidence="2">tRNA A37 threonylcarbamoyladenosine dehydratase</fullName>
    </submittedName>
</protein>
<name>A0A4R1Q9N1_9FIRM</name>
<evidence type="ECO:0000313" key="3">
    <source>
        <dbReference type="Proteomes" id="UP000295063"/>
    </source>
</evidence>
<dbReference type="InterPro" id="IPR035985">
    <property type="entry name" value="Ubiquitin-activating_enz"/>
</dbReference>
<sequence length="253" mass="27637">MLHEFSRTELLIGADALKKLSQSKVAVFGIGGVGTFVVEGLARSGVGKFVLVDDDCICLTNINRQLHATRKTIGKPKVEVMRDRILEINPKAEVTALQKFYLPDMADELIADDYDYIVDAIDTVTAKIDLVLRAKAKNIPVICAMGAGNKMDATRFEVTDIYKTSVCPLAKVMRKELRQRGVKNLKVVYSKEEPIKPIESEDSSCATGCICPSGTTRKCTTRNQIPGSIAFVPSVVGLIIAGEVVKDIIYSKV</sequence>
<dbReference type="Proteomes" id="UP000295063">
    <property type="component" value="Unassembled WGS sequence"/>
</dbReference>
<dbReference type="GO" id="GO:0061503">
    <property type="term" value="F:tRNA threonylcarbamoyladenosine dehydratase"/>
    <property type="evidence" value="ECO:0007669"/>
    <property type="project" value="TreeGrafter"/>
</dbReference>
<dbReference type="GO" id="GO:0008641">
    <property type="term" value="F:ubiquitin-like modifier activating enzyme activity"/>
    <property type="evidence" value="ECO:0007669"/>
    <property type="project" value="InterPro"/>
</dbReference>
<accession>A0A4R1Q9N1</accession>
<dbReference type="AlphaFoldDB" id="A0A4R1Q9N1"/>
<feature type="domain" description="THIF-type NAD/FAD binding fold" evidence="1">
    <location>
        <begin position="10"/>
        <end position="247"/>
    </location>
</feature>
<gene>
    <name evidence="2" type="ORF">EV210_10399</name>
</gene>
<dbReference type="Gene3D" id="3.40.50.720">
    <property type="entry name" value="NAD(P)-binding Rossmann-like Domain"/>
    <property type="match status" value="1"/>
</dbReference>
<dbReference type="GO" id="GO:0061504">
    <property type="term" value="P:cyclic threonylcarbamoyladenosine biosynthetic process"/>
    <property type="evidence" value="ECO:0007669"/>
    <property type="project" value="TreeGrafter"/>
</dbReference>
<dbReference type="RefSeq" id="WP_132076684.1">
    <property type="nucleotide sequence ID" value="NZ_DAIMLW010000234.1"/>
</dbReference>
<organism evidence="2 3">
    <name type="scientific">Anaerospora hongkongensis</name>
    <dbReference type="NCBI Taxonomy" id="244830"/>
    <lineage>
        <taxon>Bacteria</taxon>
        <taxon>Bacillati</taxon>
        <taxon>Bacillota</taxon>
        <taxon>Negativicutes</taxon>
        <taxon>Selenomonadales</taxon>
        <taxon>Sporomusaceae</taxon>
        <taxon>Anaerospora</taxon>
    </lineage>
</organism>
<reference evidence="2 3" key="1">
    <citation type="submission" date="2019-03" db="EMBL/GenBank/DDBJ databases">
        <title>Genomic Encyclopedia of Type Strains, Phase IV (KMG-IV): sequencing the most valuable type-strain genomes for metagenomic binning, comparative biology and taxonomic classification.</title>
        <authorList>
            <person name="Goeker M."/>
        </authorList>
    </citation>
    <scope>NUCLEOTIDE SEQUENCE [LARGE SCALE GENOMIC DNA]</scope>
    <source>
        <strain evidence="2 3">DSM 15969</strain>
    </source>
</reference>
<evidence type="ECO:0000259" key="1">
    <source>
        <dbReference type="Pfam" id="PF00899"/>
    </source>
</evidence>
<comment type="caution">
    <text evidence="2">The sequence shown here is derived from an EMBL/GenBank/DDBJ whole genome shotgun (WGS) entry which is preliminary data.</text>
</comment>
<dbReference type="CDD" id="cd00755">
    <property type="entry name" value="YgdL_like"/>
    <property type="match status" value="1"/>
</dbReference>
<evidence type="ECO:0000313" key="2">
    <source>
        <dbReference type="EMBL" id="TCL38627.1"/>
    </source>
</evidence>
<dbReference type="FunFam" id="3.40.50.720:FF:000141">
    <property type="entry name" value="tRNA threonylcarbamoyladenosine dehydratase"/>
    <property type="match status" value="1"/>
</dbReference>
<dbReference type="PANTHER" id="PTHR43267">
    <property type="entry name" value="TRNA THREONYLCARBAMOYLADENOSINE DEHYDRATASE"/>
    <property type="match status" value="1"/>
</dbReference>